<reference evidence="2 3" key="1">
    <citation type="submission" date="2018-10" db="EMBL/GenBank/DDBJ databases">
        <title>Falsibacillus sp. genome draft.</title>
        <authorList>
            <person name="Shi S."/>
        </authorList>
    </citation>
    <scope>NUCLEOTIDE SEQUENCE [LARGE SCALE GENOMIC DNA]</scope>
    <source>
        <strain evidence="2 3">GY 10110</strain>
    </source>
</reference>
<evidence type="ECO:0000313" key="3">
    <source>
        <dbReference type="Proteomes" id="UP000276770"/>
    </source>
</evidence>
<dbReference type="RefSeq" id="WP_121680798.1">
    <property type="nucleotide sequence ID" value="NZ_RCVZ01000007.1"/>
</dbReference>
<name>A0A3L7K355_9BACI</name>
<comment type="caution">
    <text evidence="2">The sequence shown here is derived from an EMBL/GenBank/DDBJ whole genome shotgun (WGS) entry which is preliminary data.</text>
</comment>
<dbReference type="SUPFAM" id="SSF53474">
    <property type="entry name" value="alpha/beta-Hydrolases"/>
    <property type="match status" value="1"/>
</dbReference>
<dbReference type="Gene3D" id="3.40.50.1820">
    <property type="entry name" value="alpha/beta hydrolase"/>
    <property type="match status" value="1"/>
</dbReference>
<dbReference type="OrthoDB" id="252464at2"/>
<dbReference type="PANTHER" id="PTHR43798">
    <property type="entry name" value="MONOACYLGLYCEROL LIPASE"/>
    <property type="match status" value="1"/>
</dbReference>
<dbReference type="Proteomes" id="UP000276770">
    <property type="component" value="Unassembled WGS sequence"/>
</dbReference>
<protein>
    <submittedName>
        <fullName evidence="2">Alpha/beta hydrolase</fullName>
    </submittedName>
</protein>
<accession>A0A3L7K355</accession>
<proteinExistence type="predicted"/>
<dbReference type="InterPro" id="IPR029058">
    <property type="entry name" value="AB_hydrolase_fold"/>
</dbReference>
<evidence type="ECO:0000259" key="1">
    <source>
        <dbReference type="Pfam" id="PF00561"/>
    </source>
</evidence>
<gene>
    <name evidence="2" type="ORF">D9X91_11630</name>
</gene>
<keyword evidence="2" id="KW-0378">Hydrolase</keyword>
<dbReference type="InterPro" id="IPR050266">
    <property type="entry name" value="AB_hydrolase_sf"/>
</dbReference>
<dbReference type="AlphaFoldDB" id="A0A3L7K355"/>
<keyword evidence="3" id="KW-1185">Reference proteome</keyword>
<sequence length="261" mass="29423">MERQLVGKNELAYLDNKMNGETILLIHGFCGSSDYWSKIIPRLSNHRVIAIDIRGHGGSSVTEDAFSVEDLAQDIEYFCDQKQLDQFFLFGHSLGGYITLAFADKMKQRLKGFGLIHSTSMPDDFQAKENRLKGIDSIQEKGMHYFVDELIPKLFAPDSDKELIEEALQIGYGTNPAAAKQCLKSMKNRPDRTDVMKNAEMPILLVAGKEDRIIPEEKAFNVEAPHISKKMLNHSGHMGMMEQPNELAEIINDFISNVQSN</sequence>
<dbReference type="GO" id="GO:0016787">
    <property type="term" value="F:hydrolase activity"/>
    <property type="evidence" value="ECO:0007669"/>
    <property type="project" value="UniProtKB-KW"/>
</dbReference>
<feature type="domain" description="AB hydrolase-1" evidence="1">
    <location>
        <begin position="22"/>
        <end position="133"/>
    </location>
</feature>
<organism evidence="2 3">
    <name type="scientific">Falsibacillus albus</name>
    <dbReference type="NCBI Taxonomy" id="2478915"/>
    <lineage>
        <taxon>Bacteria</taxon>
        <taxon>Bacillati</taxon>
        <taxon>Bacillota</taxon>
        <taxon>Bacilli</taxon>
        <taxon>Bacillales</taxon>
        <taxon>Bacillaceae</taxon>
        <taxon>Falsibacillus</taxon>
    </lineage>
</organism>
<dbReference type="InterPro" id="IPR000073">
    <property type="entry name" value="AB_hydrolase_1"/>
</dbReference>
<evidence type="ECO:0000313" key="2">
    <source>
        <dbReference type="EMBL" id="RLQ95142.1"/>
    </source>
</evidence>
<dbReference type="PRINTS" id="PR00111">
    <property type="entry name" value="ABHYDROLASE"/>
</dbReference>
<dbReference type="Pfam" id="PF00561">
    <property type="entry name" value="Abhydrolase_1"/>
    <property type="match status" value="1"/>
</dbReference>
<dbReference type="EMBL" id="RCVZ01000007">
    <property type="protein sequence ID" value="RLQ95142.1"/>
    <property type="molecule type" value="Genomic_DNA"/>
</dbReference>